<dbReference type="EC" id="2.1.1.223" evidence="6"/>
<dbReference type="InterPro" id="IPR002052">
    <property type="entry name" value="DNA_methylase_N6_adenine_CS"/>
</dbReference>
<protein>
    <recommendedName>
        <fullName evidence="6">tRNA1(Val) (adenine(37)-N6)-methyltransferase</fullName>
        <ecNumber evidence="6">2.1.1.223</ecNumber>
    </recommendedName>
    <alternativeName>
        <fullName evidence="6">tRNA m6A37 methyltransferase</fullName>
    </alternativeName>
</protein>
<dbReference type="InterPro" id="IPR007848">
    <property type="entry name" value="Small_mtfrase_dom"/>
</dbReference>
<dbReference type="AlphaFoldDB" id="A0A0A7EE49"/>
<keyword evidence="2 6" id="KW-0489">Methyltransferase</keyword>
<dbReference type="STRING" id="1348114.OM33_06745"/>
<evidence type="ECO:0000256" key="1">
    <source>
        <dbReference type="ARBA" id="ARBA00022490"/>
    </source>
</evidence>
<dbReference type="PROSITE" id="PS00092">
    <property type="entry name" value="N6_MTASE"/>
    <property type="match status" value="1"/>
</dbReference>
<comment type="similarity">
    <text evidence="6">Belongs to the methyltransferase superfamily. tRNA (adenine-N(6)-)-methyltransferase family.</text>
</comment>
<dbReference type="CDD" id="cd02440">
    <property type="entry name" value="AdoMet_MTases"/>
    <property type="match status" value="1"/>
</dbReference>
<dbReference type="SUPFAM" id="SSF53335">
    <property type="entry name" value="S-adenosyl-L-methionine-dependent methyltransferases"/>
    <property type="match status" value="1"/>
</dbReference>
<evidence type="ECO:0000256" key="2">
    <source>
        <dbReference type="ARBA" id="ARBA00022603"/>
    </source>
</evidence>
<keyword evidence="5 6" id="KW-0819">tRNA processing</keyword>
<name>A0A0A7EE49_9GAMM</name>
<keyword evidence="9" id="KW-1185">Reference proteome</keyword>
<evidence type="ECO:0000313" key="9">
    <source>
        <dbReference type="Proteomes" id="UP000030341"/>
    </source>
</evidence>
<accession>A0A0A7EE49</accession>
<dbReference type="PANTHER" id="PTHR47739:SF1">
    <property type="entry name" value="TRNA1(VAL) (ADENINE(37)-N6)-METHYLTRANSFERASE"/>
    <property type="match status" value="1"/>
</dbReference>
<dbReference type="PANTHER" id="PTHR47739">
    <property type="entry name" value="TRNA1(VAL) (ADENINE(37)-N6)-METHYLTRANSFERASE"/>
    <property type="match status" value="1"/>
</dbReference>
<dbReference type="InterPro" id="IPR022882">
    <property type="entry name" value="tRNA_adenine-N6_MeTrfase"/>
</dbReference>
<dbReference type="Proteomes" id="UP000030341">
    <property type="component" value="Chromosome 1"/>
</dbReference>
<keyword evidence="4 6" id="KW-0949">S-adenosyl-L-methionine</keyword>
<dbReference type="InterPro" id="IPR050210">
    <property type="entry name" value="tRNA_Adenine-N(6)_MTase"/>
</dbReference>
<dbReference type="Pfam" id="PF05175">
    <property type="entry name" value="MTS"/>
    <property type="match status" value="1"/>
</dbReference>
<reference evidence="8 9" key="1">
    <citation type="submission" date="2014-11" db="EMBL/GenBank/DDBJ databases">
        <title>Complete Genome Sequence of Pseudoalteromonas sp. Strain OCN003 Isolated from Kaneohe Bay, Oahu, Hawaii.</title>
        <authorList>
            <person name="Beurmann S."/>
            <person name="Videau P."/>
            <person name="Ushijima B."/>
            <person name="Smith A.M."/>
            <person name="Aeby G.S."/>
            <person name="Callahan S.M."/>
            <person name="Belcaid M."/>
        </authorList>
    </citation>
    <scope>NUCLEOTIDE SEQUENCE [LARGE SCALE GENOMIC DNA]</scope>
    <source>
        <strain evidence="8 9">OCN003</strain>
    </source>
</reference>
<dbReference type="Gene3D" id="3.40.50.150">
    <property type="entry name" value="Vaccinia Virus protein VP39"/>
    <property type="match status" value="1"/>
</dbReference>
<keyword evidence="3 6" id="KW-0808">Transferase</keyword>
<dbReference type="HAMAP" id="MF_01872">
    <property type="entry name" value="tRNA_methyltr_YfiC"/>
    <property type="match status" value="1"/>
</dbReference>
<keyword evidence="1 6" id="KW-0963">Cytoplasm</keyword>
<sequence length="234" mass="25934">MSGFTFKQFHINHDKCAMKVGTDGILLGAWAPLEGANKALDIGTGTGLIALMLKQRAPSLVITAVEIDNDAFLQAKENISASPWQDIGVWQGNIKEFHKDTAFDLIVSNPPFFNDSLKSDNAQRMTARHTDGLSFDSLCAKAASLLSEKGRFCVVLPTTELSRFESAADNANLKITKKQWVFTSKKKAAKRVLMCLAHKNELQALVEEELVIHAESGEYSTAYKQLCRDFYLNF</sequence>
<comment type="catalytic activity">
    <reaction evidence="6">
        <text>adenosine(37) in tRNA1(Val) + S-adenosyl-L-methionine = N(6)-methyladenosine(37) in tRNA1(Val) + S-adenosyl-L-homocysteine + H(+)</text>
        <dbReference type="Rhea" id="RHEA:43160"/>
        <dbReference type="Rhea" id="RHEA-COMP:10369"/>
        <dbReference type="Rhea" id="RHEA-COMP:10370"/>
        <dbReference type="ChEBI" id="CHEBI:15378"/>
        <dbReference type="ChEBI" id="CHEBI:57856"/>
        <dbReference type="ChEBI" id="CHEBI:59789"/>
        <dbReference type="ChEBI" id="CHEBI:74411"/>
        <dbReference type="ChEBI" id="CHEBI:74449"/>
        <dbReference type="EC" id="2.1.1.223"/>
    </reaction>
</comment>
<organism evidence="8 9">
    <name type="scientific">Pseudoalteromonas piratica</name>
    <dbReference type="NCBI Taxonomy" id="1348114"/>
    <lineage>
        <taxon>Bacteria</taxon>
        <taxon>Pseudomonadati</taxon>
        <taxon>Pseudomonadota</taxon>
        <taxon>Gammaproteobacteria</taxon>
        <taxon>Alteromonadales</taxon>
        <taxon>Pseudoalteromonadaceae</taxon>
        <taxon>Pseudoalteromonas</taxon>
    </lineage>
</organism>
<dbReference type="GO" id="GO:0005737">
    <property type="term" value="C:cytoplasm"/>
    <property type="evidence" value="ECO:0007669"/>
    <property type="project" value="UniProtKB-SubCell"/>
</dbReference>
<dbReference type="GO" id="GO:0016430">
    <property type="term" value="F:tRNA (adenine-N6)-methyltransferase activity"/>
    <property type="evidence" value="ECO:0007669"/>
    <property type="project" value="UniProtKB-UniRule"/>
</dbReference>
<dbReference type="eggNOG" id="COG4123">
    <property type="taxonomic scope" value="Bacteria"/>
</dbReference>
<dbReference type="KEGG" id="pseo:OM33_06745"/>
<dbReference type="RefSeq" id="WP_038640253.1">
    <property type="nucleotide sequence ID" value="NZ_CP009888.1"/>
</dbReference>
<dbReference type="HOGENOM" id="CLU_061983_0_0_6"/>
<dbReference type="EMBL" id="CP009888">
    <property type="protein sequence ID" value="AIY64879.1"/>
    <property type="molecule type" value="Genomic_DNA"/>
</dbReference>
<proteinExistence type="inferred from homology"/>
<feature type="domain" description="Methyltransferase small" evidence="7">
    <location>
        <begin position="36"/>
        <end position="155"/>
    </location>
</feature>
<evidence type="ECO:0000259" key="7">
    <source>
        <dbReference type="Pfam" id="PF05175"/>
    </source>
</evidence>
<evidence type="ECO:0000256" key="3">
    <source>
        <dbReference type="ARBA" id="ARBA00022679"/>
    </source>
</evidence>
<comment type="function">
    <text evidence="6">Specifically methylates the adenine in position 37 of tRNA(1)(Val) (anticodon cmo5UAC).</text>
</comment>
<dbReference type="GO" id="GO:0032259">
    <property type="term" value="P:methylation"/>
    <property type="evidence" value="ECO:0007669"/>
    <property type="project" value="UniProtKB-KW"/>
</dbReference>
<evidence type="ECO:0000256" key="6">
    <source>
        <dbReference type="HAMAP-Rule" id="MF_01872"/>
    </source>
</evidence>
<evidence type="ECO:0000256" key="5">
    <source>
        <dbReference type="ARBA" id="ARBA00022694"/>
    </source>
</evidence>
<dbReference type="GO" id="GO:0008033">
    <property type="term" value="P:tRNA processing"/>
    <property type="evidence" value="ECO:0007669"/>
    <property type="project" value="UniProtKB-UniRule"/>
</dbReference>
<evidence type="ECO:0000313" key="8">
    <source>
        <dbReference type="EMBL" id="AIY64879.1"/>
    </source>
</evidence>
<evidence type="ECO:0000256" key="4">
    <source>
        <dbReference type="ARBA" id="ARBA00022691"/>
    </source>
</evidence>
<dbReference type="InterPro" id="IPR029063">
    <property type="entry name" value="SAM-dependent_MTases_sf"/>
</dbReference>
<dbReference type="OrthoDB" id="5383291at2"/>
<gene>
    <name evidence="8" type="ORF">OM33_06745</name>
</gene>
<comment type="subcellular location">
    <subcellularLocation>
        <location evidence="6">Cytoplasm</location>
    </subcellularLocation>
</comment>
<dbReference type="GO" id="GO:0003676">
    <property type="term" value="F:nucleic acid binding"/>
    <property type="evidence" value="ECO:0007669"/>
    <property type="project" value="InterPro"/>
</dbReference>